<organism evidence="1 2">
    <name type="scientific">Candidatus Buchananbacteria bacterium RIFCSPLOWO2_01_FULL_45_31</name>
    <dbReference type="NCBI Taxonomy" id="1797545"/>
    <lineage>
        <taxon>Bacteria</taxon>
        <taxon>Candidatus Buchananiibacteriota</taxon>
    </lineage>
</organism>
<dbReference type="EMBL" id="MHIO01000009">
    <property type="protein sequence ID" value="OGY54143.1"/>
    <property type="molecule type" value="Genomic_DNA"/>
</dbReference>
<evidence type="ECO:0000313" key="2">
    <source>
        <dbReference type="Proteomes" id="UP000177250"/>
    </source>
</evidence>
<reference evidence="1 2" key="1">
    <citation type="journal article" date="2016" name="Nat. Commun.">
        <title>Thousands of microbial genomes shed light on interconnected biogeochemical processes in an aquifer system.</title>
        <authorList>
            <person name="Anantharaman K."/>
            <person name="Brown C.T."/>
            <person name="Hug L.A."/>
            <person name="Sharon I."/>
            <person name="Castelle C.J."/>
            <person name="Probst A.J."/>
            <person name="Thomas B.C."/>
            <person name="Singh A."/>
            <person name="Wilkins M.J."/>
            <person name="Karaoz U."/>
            <person name="Brodie E.L."/>
            <person name="Williams K.H."/>
            <person name="Hubbard S.S."/>
            <person name="Banfield J.F."/>
        </authorList>
    </citation>
    <scope>NUCLEOTIDE SEQUENCE [LARGE SCALE GENOMIC DNA]</scope>
</reference>
<dbReference type="AlphaFoldDB" id="A0A1G1YP65"/>
<evidence type="ECO:0000313" key="1">
    <source>
        <dbReference type="EMBL" id="OGY54143.1"/>
    </source>
</evidence>
<dbReference type="Proteomes" id="UP000177250">
    <property type="component" value="Unassembled WGS sequence"/>
</dbReference>
<comment type="caution">
    <text evidence="1">The sequence shown here is derived from an EMBL/GenBank/DDBJ whole genome shotgun (WGS) entry which is preliminary data.</text>
</comment>
<sequence>MSLKKSEFLKAAGKFWQIFKALTDEVLSLGGDDEAISLIETDGNLRREIANLVIAAAKAVKGKVKVVSEYFESAWDAVVDCGQDLAQMISAGEYDSVNSDITAEHFPLVKGSAKLAVKVDLLHFNCYFNNSDEIIAKLKAVNEWLAEQGAGYRYRFARIEELLALGAARRDLQRKYPIGALGSIWREAVGRRRFACFSRNGRFRDLALVYLEDVFHDAWRFAVVREQSS</sequence>
<accession>A0A1G1YP65</accession>
<protein>
    <submittedName>
        <fullName evidence="1">Uncharacterized protein</fullName>
    </submittedName>
</protein>
<name>A0A1G1YP65_9BACT</name>
<proteinExistence type="predicted"/>
<gene>
    <name evidence="1" type="ORF">A3B15_01180</name>
</gene>